<dbReference type="AlphaFoldDB" id="V2WTV0"/>
<feature type="chain" id="PRO_5005148302" description="Neutral protease 2" evidence="14">
    <location>
        <begin position="18"/>
        <end position="357"/>
    </location>
</feature>
<dbReference type="InterPro" id="IPR001384">
    <property type="entry name" value="Peptidase_M35"/>
</dbReference>
<keyword evidence="16" id="KW-1185">Reference proteome</keyword>
<evidence type="ECO:0000256" key="13">
    <source>
        <dbReference type="PIRSR" id="PIRSR601384-3"/>
    </source>
</evidence>
<evidence type="ECO:0000256" key="2">
    <source>
        <dbReference type="ARBA" id="ARBA00010279"/>
    </source>
</evidence>
<organism evidence="15 16">
    <name type="scientific">Moniliophthora roreri (strain MCA 2997)</name>
    <name type="common">Cocoa frosty pod rot fungus</name>
    <name type="synonym">Crinipellis roreri</name>
    <dbReference type="NCBI Taxonomy" id="1381753"/>
    <lineage>
        <taxon>Eukaryota</taxon>
        <taxon>Fungi</taxon>
        <taxon>Dikarya</taxon>
        <taxon>Basidiomycota</taxon>
        <taxon>Agaricomycotina</taxon>
        <taxon>Agaricomycetes</taxon>
        <taxon>Agaricomycetidae</taxon>
        <taxon>Agaricales</taxon>
        <taxon>Marasmiineae</taxon>
        <taxon>Marasmiaceae</taxon>
        <taxon>Moniliophthora</taxon>
    </lineage>
</organism>
<dbReference type="KEGG" id="mrr:Moror_11086"/>
<feature type="active site" evidence="11">
    <location>
        <position position="308"/>
    </location>
</feature>
<evidence type="ECO:0000256" key="5">
    <source>
        <dbReference type="ARBA" id="ARBA00022723"/>
    </source>
</evidence>
<dbReference type="GO" id="GO:0046872">
    <property type="term" value="F:metal ion binding"/>
    <property type="evidence" value="ECO:0007669"/>
    <property type="project" value="UniProtKB-KW"/>
</dbReference>
<dbReference type="SUPFAM" id="SSF55486">
    <property type="entry name" value="Metalloproteases ('zincins'), catalytic domain"/>
    <property type="match status" value="1"/>
</dbReference>
<evidence type="ECO:0000256" key="11">
    <source>
        <dbReference type="PIRSR" id="PIRSR601384-1"/>
    </source>
</evidence>
<feature type="disulfide bond" evidence="13">
    <location>
        <begin position="258"/>
        <end position="276"/>
    </location>
</feature>
<comment type="subcellular location">
    <subcellularLocation>
        <location evidence="14">Secreted</location>
    </subcellularLocation>
</comment>
<comment type="caution">
    <text evidence="15">The sequence shown here is derived from an EMBL/GenBank/DDBJ whole genome shotgun (WGS) entry which is preliminary data.</text>
</comment>
<evidence type="ECO:0000256" key="4">
    <source>
        <dbReference type="ARBA" id="ARBA00022685"/>
    </source>
</evidence>
<keyword evidence="14" id="KW-0964">Secreted</keyword>
<evidence type="ECO:0000256" key="10">
    <source>
        <dbReference type="ARBA" id="ARBA00023145"/>
    </source>
</evidence>
<dbReference type="PRINTS" id="PR00768">
    <property type="entry name" value="DEUTEROLYSIN"/>
</dbReference>
<keyword evidence="8 12" id="KW-0862">Zinc</keyword>
<dbReference type="OrthoDB" id="412874at2759"/>
<dbReference type="EC" id="3.4.24.39" evidence="14"/>
<dbReference type="Gene3D" id="2.60.40.2970">
    <property type="match status" value="1"/>
</dbReference>
<dbReference type="EMBL" id="AWSO01001394">
    <property type="protein sequence ID" value="ESK83991.1"/>
    <property type="molecule type" value="Genomic_DNA"/>
</dbReference>
<dbReference type="GO" id="GO:0005576">
    <property type="term" value="C:extracellular region"/>
    <property type="evidence" value="ECO:0007669"/>
    <property type="project" value="UniProtKB-SubCell"/>
</dbReference>
<evidence type="ECO:0000256" key="6">
    <source>
        <dbReference type="ARBA" id="ARBA00022729"/>
    </source>
</evidence>
<dbReference type="GO" id="GO:0006508">
    <property type="term" value="P:proteolysis"/>
    <property type="evidence" value="ECO:0007669"/>
    <property type="project" value="UniProtKB-KW"/>
</dbReference>
<keyword evidence="3 14" id="KW-0645">Protease</keyword>
<evidence type="ECO:0000313" key="15">
    <source>
        <dbReference type="EMBL" id="ESK83991.1"/>
    </source>
</evidence>
<keyword evidence="10" id="KW-0865">Zymogen</keyword>
<evidence type="ECO:0000256" key="1">
    <source>
        <dbReference type="ARBA" id="ARBA00001187"/>
    </source>
</evidence>
<gene>
    <name evidence="15" type="ORF">Moror_11086</name>
</gene>
<keyword evidence="7 14" id="KW-0378">Hydrolase</keyword>
<feature type="disulfide bond" evidence="13">
    <location>
        <begin position="184"/>
        <end position="251"/>
    </location>
</feature>
<comment type="cofactor">
    <cofactor evidence="12 14">
        <name>Zn(2+)</name>
        <dbReference type="ChEBI" id="CHEBI:29105"/>
    </cofactor>
    <text evidence="12 14">Binds 1 zinc ion per subunit.</text>
</comment>
<evidence type="ECO:0000313" key="16">
    <source>
        <dbReference type="Proteomes" id="UP000017559"/>
    </source>
</evidence>
<feature type="signal peptide" evidence="14">
    <location>
        <begin position="1"/>
        <end position="17"/>
    </location>
</feature>
<dbReference type="PANTHER" id="PTHR37016">
    <property type="match status" value="1"/>
</dbReference>
<sequence>MFRSAFVALVLASSVFAGPMKRSSGLTVDVAGPSGAVSDVNQLKFKATVKNTGSDDVKILKYGTVLDGGLPTRSFSVTKDGKDVSFTGVKLQVSLDKPNDSFFVSIPAGQSVTVEHDVADLFDFASAGTGTFRFEPVASFHVATGSNEKPGQFERVQVSSNAVEVNVTDQLKKREMVKRARDTCQVPAKRDFIDAAYVEGQALAANAVTYIGDNGADPLFTSYFKDNDPAAVQGKFDAVANENDPQRTLDCTDPFNVCDGNVIAYTVIATTNIYFCDIFFDEVPLEQLCTGQTSVSARNVYAGTVLHELTHAVASTDDVTYGCENDQNLDAPNQLVNADSYNCFATQAWQDTQCYNA</sequence>
<dbReference type="STRING" id="1381753.V2WTV0"/>
<dbReference type="PANTHER" id="PTHR37016:SF3">
    <property type="entry name" value="NEUTRAL PROTEASE 2-RELATED"/>
    <property type="match status" value="1"/>
</dbReference>
<accession>V2WTV0</accession>
<comment type="similarity">
    <text evidence="2 14">Belongs to the peptidase M35 family.</text>
</comment>
<keyword evidence="9 14" id="KW-0482">Metalloprotease</keyword>
<comment type="catalytic activity">
    <reaction evidence="1 14">
        <text>Preferential cleavage of bonds with hydrophobic residues in P1'. Also 3-Asn-|-Gln-4 and 8-Gly-|-Ser-9 bonds in insulin B chain.</text>
        <dbReference type="EC" id="3.4.24.39"/>
    </reaction>
</comment>
<reference evidence="15 16" key="1">
    <citation type="journal article" date="2014" name="BMC Genomics">
        <title>Genome and secretome analysis of the hemibiotrophic fungal pathogen, Moniliophthora roreri, which causes frosty pod rot disease of cacao: mechanisms of the biotrophic and necrotrophic phases.</title>
        <authorList>
            <person name="Meinhardt L.W."/>
            <person name="Costa G.G.L."/>
            <person name="Thomazella D.P.T."/>
            <person name="Teixeira P.J.P.L."/>
            <person name="Carazzolle M.F."/>
            <person name="Schuster S.C."/>
            <person name="Carlson J.E."/>
            <person name="Guiltinan M.J."/>
            <person name="Mieczkowski P."/>
            <person name="Farmer A."/>
            <person name="Ramaraj T."/>
            <person name="Crozier J."/>
            <person name="Davis R.E."/>
            <person name="Shao J."/>
            <person name="Melnick R.L."/>
            <person name="Pereira G.A.G."/>
            <person name="Bailey B.A."/>
        </authorList>
    </citation>
    <scope>NUCLEOTIDE SEQUENCE [LARGE SCALE GENOMIC DNA]</scope>
    <source>
        <strain evidence="15 16">MCA 2997</strain>
    </source>
</reference>
<evidence type="ECO:0000256" key="14">
    <source>
        <dbReference type="RuleBase" id="RU361126"/>
    </source>
</evidence>
<dbReference type="Pfam" id="PF02102">
    <property type="entry name" value="Peptidase_M35"/>
    <property type="match status" value="1"/>
</dbReference>
<dbReference type="GO" id="GO:0004222">
    <property type="term" value="F:metalloendopeptidase activity"/>
    <property type="evidence" value="ECO:0007669"/>
    <property type="project" value="InterPro"/>
</dbReference>
<dbReference type="HOGENOM" id="CLU_040830_0_0_1"/>
<keyword evidence="5 12" id="KW-0479">Metal-binding</keyword>
<feature type="binding site" evidence="12">
    <location>
        <position position="311"/>
    </location>
    <ligand>
        <name>Zn(2+)</name>
        <dbReference type="ChEBI" id="CHEBI:29105"/>
        <note>catalytic</note>
    </ligand>
</feature>
<comment type="function">
    <text evidence="14">Secreted metalloproteinase that allows assimilation of proteinaceous substrates. Shows high activities on basic nuclear substrates such as histone and protamine.</text>
</comment>
<protein>
    <recommendedName>
        <fullName evidence="14">Neutral protease 2</fullName>
        <ecNumber evidence="14">3.4.24.39</ecNumber>
    </recommendedName>
    <alternativeName>
        <fullName evidence="14">Deuterolysin</fullName>
    </alternativeName>
</protein>
<evidence type="ECO:0000256" key="12">
    <source>
        <dbReference type="PIRSR" id="PIRSR601384-2"/>
    </source>
</evidence>
<keyword evidence="4 14" id="KW-0165">Cleavage on pair of basic residues</keyword>
<feature type="binding site" evidence="12">
    <location>
        <position position="318"/>
    </location>
    <ligand>
        <name>Zn(2+)</name>
        <dbReference type="ChEBI" id="CHEBI:29105"/>
        <note>catalytic</note>
    </ligand>
</feature>
<keyword evidence="6 14" id="KW-0732">Signal</keyword>
<dbReference type="Proteomes" id="UP000017559">
    <property type="component" value="Unassembled WGS sequence"/>
</dbReference>
<feature type="binding site" evidence="12">
    <location>
        <position position="307"/>
    </location>
    <ligand>
        <name>Zn(2+)</name>
        <dbReference type="ChEBI" id="CHEBI:29105"/>
        <note>catalytic</note>
    </ligand>
</feature>
<evidence type="ECO:0000256" key="3">
    <source>
        <dbReference type="ARBA" id="ARBA00022670"/>
    </source>
</evidence>
<dbReference type="InterPro" id="IPR050414">
    <property type="entry name" value="Fungal_M35_metalloproteases"/>
</dbReference>
<dbReference type="Gene3D" id="3.40.390.10">
    <property type="entry name" value="Collagenase (Catalytic Domain)"/>
    <property type="match status" value="1"/>
</dbReference>
<dbReference type="InterPro" id="IPR024079">
    <property type="entry name" value="MetalloPept_cat_dom_sf"/>
</dbReference>
<name>V2WTV0_MONRO</name>
<evidence type="ECO:0000256" key="9">
    <source>
        <dbReference type="ARBA" id="ARBA00023049"/>
    </source>
</evidence>
<evidence type="ECO:0000256" key="7">
    <source>
        <dbReference type="ARBA" id="ARBA00022801"/>
    </source>
</evidence>
<evidence type="ECO:0000256" key="8">
    <source>
        <dbReference type="ARBA" id="ARBA00022833"/>
    </source>
</evidence>
<proteinExistence type="inferred from homology"/>
<dbReference type="CDD" id="cd11008">
    <property type="entry name" value="M35_deuterolysin_like"/>
    <property type="match status" value="1"/>
</dbReference>